<accession>A0A5E4ZBX3</accession>
<keyword evidence="2" id="KW-1185">Reference proteome</keyword>
<protein>
    <submittedName>
        <fullName evidence="1">Uncharacterized protein</fullName>
    </submittedName>
</protein>
<dbReference type="Proteomes" id="UP000343317">
    <property type="component" value="Unassembled WGS sequence"/>
</dbReference>
<organism evidence="1 2">
    <name type="scientific">Pandoraea horticolens</name>
    <dbReference type="NCBI Taxonomy" id="2508298"/>
    <lineage>
        <taxon>Bacteria</taxon>
        <taxon>Pseudomonadati</taxon>
        <taxon>Pseudomonadota</taxon>
        <taxon>Betaproteobacteria</taxon>
        <taxon>Burkholderiales</taxon>
        <taxon>Burkholderiaceae</taxon>
        <taxon>Pandoraea</taxon>
    </lineage>
</organism>
<name>A0A5E4ZBX3_9BURK</name>
<reference evidence="1 2" key="1">
    <citation type="submission" date="2019-08" db="EMBL/GenBank/DDBJ databases">
        <authorList>
            <person name="Peeters C."/>
        </authorList>
    </citation>
    <scope>NUCLEOTIDE SEQUENCE [LARGE SCALE GENOMIC DNA]</scope>
    <source>
        <strain evidence="1 2">LMG 31112</strain>
    </source>
</reference>
<dbReference type="EMBL" id="CABPSM010000038">
    <property type="protein sequence ID" value="VVE58881.1"/>
    <property type="molecule type" value="Genomic_DNA"/>
</dbReference>
<evidence type="ECO:0000313" key="1">
    <source>
        <dbReference type="EMBL" id="VVE58881.1"/>
    </source>
</evidence>
<evidence type="ECO:0000313" key="2">
    <source>
        <dbReference type="Proteomes" id="UP000343317"/>
    </source>
</evidence>
<sequence length="112" mass="12504">MVVGRNIDSTNVSGRYGFQDRIVGLGAAHALGFCIENFLQSWTIDLLMVTIHLFGFVEKIMRKLNQAEINAVSGAGEVDIKPVPNGWFDRLFNELFLRSERIDVGDTIAPHI</sequence>
<dbReference type="AlphaFoldDB" id="A0A5E4ZBX3"/>
<proteinExistence type="predicted"/>
<gene>
    <name evidence="1" type="ORF">PHO31112_05390</name>
</gene>